<dbReference type="CDD" id="cd08432">
    <property type="entry name" value="PBP2_GcdR_TrpI_HvrB_AmpR_like"/>
    <property type="match status" value="1"/>
</dbReference>
<dbReference type="PROSITE" id="PS50931">
    <property type="entry name" value="HTH_LYSR"/>
    <property type="match status" value="1"/>
</dbReference>
<dbReference type="Pfam" id="PF00126">
    <property type="entry name" value="HTH_1"/>
    <property type="match status" value="1"/>
</dbReference>
<proteinExistence type="inferred from homology"/>
<dbReference type="InterPro" id="IPR036388">
    <property type="entry name" value="WH-like_DNA-bd_sf"/>
</dbReference>
<evidence type="ECO:0000256" key="2">
    <source>
        <dbReference type="ARBA" id="ARBA00023015"/>
    </source>
</evidence>
<dbReference type="InterPro" id="IPR058163">
    <property type="entry name" value="LysR-type_TF_proteobact-type"/>
</dbReference>
<dbReference type="Gene3D" id="3.40.190.10">
    <property type="entry name" value="Periplasmic binding protein-like II"/>
    <property type="match status" value="2"/>
</dbReference>
<comment type="caution">
    <text evidence="6">The sequence shown here is derived from an EMBL/GenBank/DDBJ whole genome shotgun (WGS) entry which is preliminary data.</text>
</comment>
<keyword evidence="4" id="KW-0804">Transcription</keyword>
<dbReference type="Pfam" id="PF03466">
    <property type="entry name" value="LysR_substrate"/>
    <property type="match status" value="1"/>
</dbReference>
<protein>
    <submittedName>
        <fullName evidence="6">LysR substrate-binding domain-containing protein</fullName>
    </submittedName>
</protein>
<dbReference type="PANTHER" id="PTHR30537">
    <property type="entry name" value="HTH-TYPE TRANSCRIPTIONAL REGULATOR"/>
    <property type="match status" value="1"/>
</dbReference>
<evidence type="ECO:0000256" key="4">
    <source>
        <dbReference type="ARBA" id="ARBA00023163"/>
    </source>
</evidence>
<accession>A0ABV2DSE8</accession>
<dbReference type="InterPro" id="IPR000847">
    <property type="entry name" value="LysR_HTH_N"/>
</dbReference>
<organism evidence="6 7">
    <name type="scientific">Mesorhizobium shangrilense</name>
    <dbReference type="NCBI Taxonomy" id="460060"/>
    <lineage>
        <taxon>Bacteria</taxon>
        <taxon>Pseudomonadati</taxon>
        <taxon>Pseudomonadota</taxon>
        <taxon>Alphaproteobacteria</taxon>
        <taxon>Hyphomicrobiales</taxon>
        <taxon>Phyllobacteriaceae</taxon>
        <taxon>Mesorhizobium</taxon>
    </lineage>
</organism>
<gene>
    <name evidence="6" type="ORF">ABVQ20_37240</name>
</gene>
<feature type="domain" description="HTH lysR-type" evidence="5">
    <location>
        <begin position="7"/>
        <end position="64"/>
    </location>
</feature>
<dbReference type="RefSeq" id="WP_354464804.1">
    <property type="nucleotide sequence ID" value="NZ_JBEWSZ010000011.1"/>
</dbReference>
<dbReference type="InterPro" id="IPR036390">
    <property type="entry name" value="WH_DNA-bd_sf"/>
</dbReference>
<dbReference type="PANTHER" id="PTHR30537:SF26">
    <property type="entry name" value="GLYCINE CLEAVAGE SYSTEM TRANSCRIPTIONAL ACTIVATOR"/>
    <property type="match status" value="1"/>
</dbReference>
<evidence type="ECO:0000256" key="3">
    <source>
        <dbReference type="ARBA" id="ARBA00023125"/>
    </source>
</evidence>
<dbReference type="PRINTS" id="PR00039">
    <property type="entry name" value="HTHLYSR"/>
</dbReference>
<dbReference type="SUPFAM" id="SSF46785">
    <property type="entry name" value="Winged helix' DNA-binding domain"/>
    <property type="match status" value="1"/>
</dbReference>
<dbReference type="Proteomes" id="UP001548832">
    <property type="component" value="Unassembled WGS sequence"/>
</dbReference>
<evidence type="ECO:0000259" key="5">
    <source>
        <dbReference type="PROSITE" id="PS50931"/>
    </source>
</evidence>
<keyword evidence="2" id="KW-0805">Transcription regulation</keyword>
<dbReference type="SUPFAM" id="SSF53850">
    <property type="entry name" value="Periplasmic binding protein-like II"/>
    <property type="match status" value="1"/>
</dbReference>
<dbReference type="InterPro" id="IPR005119">
    <property type="entry name" value="LysR_subst-bd"/>
</dbReference>
<dbReference type="Gene3D" id="1.10.10.10">
    <property type="entry name" value="Winged helix-like DNA-binding domain superfamily/Winged helix DNA-binding domain"/>
    <property type="match status" value="1"/>
</dbReference>
<evidence type="ECO:0000313" key="7">
    <source>
        <dbReference type="Proteomes" id="UP001548832"/>
    </source>
</evidence>
<comment type="similarity">
    <text evidence="1">Belongs to the LysR transcriptional regulatory family.</text>
</comment>
<sequence length="296" mass="32997">MMRRKLPSLSALRTFEALARTLSFTKAAAELGVTQAAVSRQIKNLETELAVELVSRKSGKNSLTDAGDLLFGGVYRAFDTMEAVIDRVTDSGGREILNVSVAPYFSSQWLTPRLMTFVRQHPEIDLRLHHSYHPADHRRENIDIGINWGSGVWPGVEKIKVLDGALVPVASPAFPASLNGALTPRNLIEQPLFYEFDLQHWRLWLETQGVTAPAVLSAQRLSDSHALRRAAIDGHGIALFFASLIEEDVLAGRLVRLFEDAVHVGYDYYLNYSRDAELPRKAKAFRRFILAESGVS</sequence>
<evidence type="ECO:0000313" key="6">
    <source>
        <dbReference type="EMBL" id="MET2832583.1"/>
    </source>
</evidence>
<keyword evidence="3" id="KW-0238">DNA-binding</keyword>
<evidence type="ECO:0000256" key="1">
    <source>
        <dbReference type="ARBA" id="ARBA00009437"/>
    </source>
</evidence>
<name>A0ABV2DSE8_9HYPH</name>
<reference evidence="6 7" key="1">
    <citation type="submission" date="2024-06" db="EMBL/GenBank/DDBJ databases">
        <authorList>
            <person name="Kim D.-U."/>
        </authorList>
    </citation>
    <scope>NUCLEOTIDE SEQUENCE [LARGE SCALE GENOMIC DNA]</scope>
    <source>
        <strain evidence="6 7">KACC15460</strain>
    </source>
</reference>
<dbReference type="EMBL" id="JBEWSZ010000011">
    <property type="protein sequence ID" value="MET2832583.1"/>
    <property type="molecule type" value="Genomic_DNA"/>
</dbReference>
<keyword evidence="7" id="KW-1185">Reference proteome</keyword>